<proteinExistence type="predicted"/>
<evidence type="ECO:0000313" key="3">
    <source>
        <dbReference type="Proteomes" id="UP000283090"/>
    </source>
</evidence>
<evidence type="ECO:0000256" key="1">
    <source>
        <dbReference type="SAM" id="MobiDB-lite"/>
    </source>
</evidence>
<name>A0A436ZZ46_ARTFL</name>
<dbReference type="AlphaFoldDB" id="A0A436ZZ46"/>
<dbReference type="RefSeq" id="XP_067489537.1">
    <property type="nucleotide sequence ID" value="XM_067635069.1"/>
</dbReference>
<feature type="compositionally biased region" description="Basic residues" evidence="1">
    <location>
        <begin position="105"/>
        <end position="114"/>
    </location>
</feature>
<accession>A0A436ZZ46</accession>
<feature type="region of interest" description="Disordered" evidence="1">
    <location>
        <begin position="82"/>
        <end position="114"/>
    </location>
</feature>
<dbReference type="OrthoDB" id="5342088at2759"/>
<dbReference type="EMBL" id="SAEB01000007">
    <property type="protein sequence ID" value="RVD83993.1"/>
    <property type="molecule type" value="Genomic_DNA"/>
</dbReference>
<comment type="caution">
    <text evidence="2">The sequence shown here is derived from an EMBL/GenBank/DDBJ whole genome shotgun (WGS) entry which is preliminary data.</text>
</comment>
<organism evidence="2 3">
    <name type="scientific">Arthrobotrys flagrans</name>
    <name type="common">Nematode-trapping fungus</name>
    <name type="synonym">Trichothecium flagrans</name>
    <dbReference type="NCBI Taxonomy" id="97331"/>
    <lineage>
        <taxon>Eukaryota</taxon>
        <taxon>Fungi</taxon>
        <taxon>Dikarya</taxon>
        <taxon>Ascomycota</taxon>
        <taxon>Pezizomycotina</taxon>
        <taxon>Orbiliomycetes</taxon>
        <taxon>Orbiliales</taxon>
        <taxon>Orbiliaceae</taxon>
        <taxon>Arthrobotrys</taxon>
    </lineage>
</organism>
<dbReference type="GeneID" id="93588071"/>
<protein>
    <submittedName>
        <fullName evidence="2">Uncharacterized protein</fullName>
    </submittedName>
</protein>
<evidence type="ECO:0000313" key="2">
    <source>
        <dbReference type="EMBL" id="RVD83993.1"/>
    </source>
</evidence>
<reference evidence="2 3" key="1">
    <citation type="submission" date="2019-01" db="EMBL/GenBank/DDBJ databases">
        <title>Intercellular communication is required for trap formation in the nematode-trapping fungus Duddingtonia flagrans.</title>
        <authorList>
            <person name="Youssar L."/>
            <person name="Wernet V."/>
            <person name="Hensel N."/>
            <person name="Hildebrandt H.-G."/>
            <person name="Fischer R."/>
        </authorList>
    </citation>
    <scope>NUCLEOTIDE SEQUENCE [LARGE SCALE GENOMIC DNA]</scope>
    <source>
        <strain evidence="2 3">CBS H-5679</strain>
    </source>
</reference>
<keyword evidence="3" id="KW-1185">Reference proteome</keyword>
<dbReference type="Proteomes" id="UP000283090">
    <property type="component" value="Unassembled WGS sequence"/>
</dbReference>
<sequence>MGTLYLIGYNDLISLRQKRSNRVSAVYPESPSHLANLYVGGEELRKLVRPHRGFVELEQTHEKEPGLSDLEIGREPAVADLEHIRDSEEVDEGGVGAETRDNIRKRAAFKSKTE</sequence>
<dbReference type="VEuPathDB" id="FungiDB:DFL_005760"/>
<gene>
    <name evidence="2" type="ORF">DFL_005760</name>
</gene>